<sequence>MSNQPKPFVIPSRQPVTKEPDPGGRWSPQFPDMMGYKSQGGGKVPDDYQWNTNPKQWQEELTVESLARRYDALRVLPPKPAAPALPEGTKPEGSK</sequence>
<proteinExistence type="predicted"/>
<evidence type="ECO:0000313" key="2">
    <source>
        <dbReference type="EMBL" id="SEM64614.1"/>
    </source>
</evidence>
<feature type="region of interest" description="Disordered" evidence="1">
    <location>
        <begin position="1"/>
        <end position="46"/>
    </location>
</feature>
<reference evidence="3" key="1">
    <citation type="submission" date="2016-10" db="EMBL/GenBank/DDBJ databases">
        <authorList>
            <person name="Varghese N."/>
            <person name="Submissions S."/>
        </authorList>
    </citation>
    <scope>NUCLEOTIDE SEQUENCE [LARGE SCALE GENOMIC DNA]</scope>
    <source>
        <strain evidence="3">DSM 17044</strain>
    </source>
</reference>
<name>A0A1H8A3X5_STIAU</name>
<dbReference type="EMBL" id="FOAP01000020">
    <property type="protein sequence ID" value="SEM64614.1"/>
    <property type="molecule type" value="Genomic_DNA"/>
</dbReference>
<dbReference type="OrthoDB" id="5517077at2"/>
<evidence type="ECO:0000313" key="3">
    <source>
        <dbReference type="Proteomes" id="UP000182719"/>
    </source>
</evidence>
<evidence type="ECO:0000256" key="1">
    <source>
        <dbReference type="SAM" id="MobiDB-lite"/>
    </source>
</evidence>
<accession>A0A1H8A3X5</accession>
<protein>
    <submittedName>
        <fullName evidence="2">Uncharacterized protein</fullName>
    </submittedName>
</protein>
<dbReference type="Proteomes" id="UP000182719">
    <property type="component" value="Unassembled WGS sequence"/>
</dbReference>
<keyword evidence="3" id="KW-1185">Reference proteome</keyword>
<dbReference type="RefSeq" id="WP_075009853.1">
    <property type="nucleotide sequence ID" value="NZ_FOAP01000020.1"/>
</dbReference>
<dbReference type="AlphaFoldDB" id="A0A1H8A3X5"/>
<gene>
    <name evidence="2" type="ORF">SAMN05444354_12068</name>
</gene>
<organism evidence="2 3">
    <name type="scientific">Stigmatella aurantiaca</name>
    <dbReference type="NCBI Taxonomy" id="41"/>
    <lineage>
        <taxon>Bacteria</taxon>
        <taxon>Pseudomonadati</taxon>
        <taxon>Myxococcota</taxon>
        <taxon>Myxococcia</taxon>
        <taxon>Myxococcales</taxon>
        <taxon>Cystobacterineae</taxon>
        <taxon>Archangiaceae</taxon>
        <taxon>Stigmatella</taxon>
    </lineage>
</organism>